<geneLocation type="plasmid" evidence="3">
    <name>pgw6_1</name>
</geneLocation>
<accession>A0A3G8MAB7</accession>
<name>A0A3G8MAB7_9HYPH</name>
<dbReference type="AlphaFoldDB" id="A0A3G8MAB7"/>
<proteinExistence type="predicted"/>
<protein>
    <submittedName>
        <fullName evidence="2">Uncharacterized protein</fullName>
    </submittedName>
</protein>
<gene>
    <name evidence="2" type="ORF">EHO51_19235</name>
</gene>
<dbReference type="KEGG" id="mros:EHO51_19235"/>
<feature type="compositionally biased region" description="Basic residues" evidence="1">
    <location>
        <begin position="82"/>
        <end position="109"/>
    </location>
</feature>
<feature type="region of interest" description="Disordered" evidence="1">
    <location>
        <begin position="74"/>
        <end position="109"/>
    </location>
</feature>
<evidence type="ECO:0000313" key="2">
    <source>
        <dbReference type="EMBL" id="AZG78939.1"/>
    </source>
</evidence>
<evidence type="ECO:0000313" key="3">
    <source>
        <dbReference type="Proteomes" id="UP000273982"/>
    </source>
</evidence>
<dbReference type="Proteomes" id="UP000273982">
    <property type="component" value="Plasmid pGW6_1"/>
</dbReference>
<dbReference type="EMBL" id="CP034087">
    <property type="protein sequence ID" value="AZG78939.1"/>
    <property type="molecule type" value="Genomic_DNA"/>
</dbReference>
<organism evidence="2 3">
    <name type="scientific">Methylocystis rosea</name>
    <dbReference type="NCBI Taxonomy" id="173366"/>
    <lineage>
        <taxon>Bacteria</taxon>
        <taxon>Pseudomonadati</taxon>
        <taxon>Pseudomonadota</taxon>
        <taxon>Alphaproteobacteria</taxon>
        <taxon>Hyphomicrobiales</taxon>
        <taxon>Methylocystaceae</taxon>
        <taxon>Methylocystis</taxon>
    </lineage>
</organism>
<reference evidence="2 3" key="1">
    <citation type="submission" date="2018-11" db="EMBL/GenBank/DDBJ databases">
        <title>Genome squencing of methanotrophic bacteria isolated from alkaline groundwater in Korea.</title>
        <authorList>
            <person name="Nguyen L.N."/>
        </authorList>
    </citation>
    <scope>NUCLEOTIDE SEQUENCE [LARGE SCALE GENOMIC DNA]</scope>
    <source>
        <strain evidence="2 3">GW6</strain>
        <plasmid evidence="3">pgw6_1</plasmid>
    </source>
</reference>
<evidence type="ECO:0000256" key="1">
    <source>
        <dbReference type="SAM" id="MobiDB-lite"/>
    </source>
</evidence>
<keyword evidence="2" id="KW-0614">Plasmid</keyword>
<sequence>MLEFVQKSLLVAAAVAVIGFPVLGGASALAMEKKTVAFLHELAPHHHGHHGHGHHGRGCFVTTSPQNFTRGIRHWRSPCPHHDRKHLNPYHPHHHRHNPLPRHSPHHHG</sequence>
<dbReference type="RefSeq" id="WP_124740447.1">
    <property type="nucleotide sequence ID" value="NZ_CP034087.1"/>
</dbReference>